<feature type="compositionally biased region" description="Polar residues" evidence="1">
    <location>
        <begin position="1085"/>
        <end position="1118"/>
    </location>
</feature>
<feature type="compositionally biased region" description="Basic and acidic residues" evidence="1">
    <location>
        <begin position="517"/>
        <end position="530"/>
    </location>
</feature>
<feature type="compositionally biased region" description="Basic and acidic residues" evidence="1">
    <location>
        <begin position="137"/>
        <end position="149"/>
    </location>
</feature>
<feature type="compositionally biased region" description="Basic and acidic residues" evidence="1">
    <location>
        <begin position="769"/>
        <end position="778"/>
    </location>
</feature>
<feature type="region of interest" description="Disordered" evidence="1">
    <location>
        <begin position="409"/>
        <end position="558"/>
    </location>
</feature>
<gene>
    <name evidence="2" type="ORF">KP79_PYT05636</name>
</gene>
<feature type="compositionally biased region" description="Low complexity" evidence="1">
    <location>
        <begin position="467"/>
        <end position="476"/>
    </location>
</feature>
<feature type="region of interest" description="Disordered" evidence="1">
    <location>
        <begin position="769"/>
        <end position="839"/>
    </location>
</feature>
<feature type="compositionally biased region" description="Polar residues" evidence="1">
    <location>
        <begin position="1494"/>
        <end position="1509"/>
    </location>
</feature>
<feature type="region of interest" description="Disordered" evidence="1">
    <location>
        <begin position="577"/>
        <end position="712"/>
    </location>
</feature>
<feature type="region of interest" description="Disordered" evidence="1">
    <location>
        <begin position="130"/>
        <end position="179"/>
    </location>
</feature>
<feature type="compositionally biased region" description="Low complexity" evidence="1">
    <location>
        <begin position="409"/>
        <end position="432"/>
    </location>
</feature>
<sequence>MWRPRSLSPLPFDDPWNDRPRDPYFPHGMNHQPPDHDTYDQRYQGHLLHYKRSNEPLDVQNRYSKWDRYDYNHVREFQRSDSRQTGDFRQQSNADYRSQRWDDVDRDGRSFYRRSECELNEARGYNKYKPFRGRGCYRGEDRDQRDRSRGHNWNKMQAKRPSDIEIERHEKKRRLMEGCSFQDGRNRNIEENLPSNDAVISVISNFLEKRDRSHEGKHRSSSRERFADDSRRSSSREGSQNRSSKDRKIVKSSKSDSDKSHSSHSSKDSRKRHDSKAHSSTERQVTESDTSISTDKIVEHAKLNSAIELPKQKLEEEKKKEKALCKNVTMPANSTMCTSVSKSVSVDKVSISNTKSFSKGSQDKSNLKSAFKHRNVVHIKPKIPLHTVVSESSCVSSVNKLADPALKSVSASSASSSSNSVPKKVLPKIPKIQSNSGGSKNATINETKKLSTKHHRHSLGGVPLQPSKPSISSGSSVDGKQLNKKKHRHSSGHVSQCSPKKNTVVTSKTVPEVTNIEMDHDASSERDEPLPHLVHRKRHSRISGSKSPPQSNVTEQTVGASGLFHVEEKGLCEKEDVKKASKTTCEESHRLDKTTHGKENIVTSNVSKNLSKPVAKDHDKHRSRVKSLNKKTVSNSKEQEKHNTSVKPADKEKVLDAAKKGSNLEKHCKSVEALEGKKSKLTGSLQKGGTGKDFSSNKSHHKNPGDLNMDPVVSLKKLPNKTALKVPEKTKTVESIPIENAVVESSASVTHCADRDAVSNCERMSLFDLFKDSSEDQPRHKHSKLSLKRTPDKLRKGKPTSSTKSNVEQTKSHHNKRKIEDKLNGNFGKKAKLPHDEEVSSTELGNACSEALLNVCESSVESDKPKTICDTTNSEAEKLVSTSVSNHSTLETDISSSGVSEKDMHNESELSVNSSGRHMDESGSGCTSFSLSSCMSSPSFNKSDTMLSDNCSEMETTCNTPELVSGQLNGEIGQSLKTKNSECDSSKGMPPLDLYDSDDDEEGGRLVIDFNPCSVTSLAGTGTEKNLTQKRGENQEVRDSIRVTGGLETPECFQPVEDIEIPSEMRESCLDRTNQMDETIPYNLDDTQNSSVDQHQATALPSSETSTPDLLLKSSSKTPPIEEMVPYSLVTSEDSSLDQPLVSCRNASEVKEEMLYGQDAKKEGSEDQKQTDTITQSDTTRQDLHLVSSEQTTHMNVTVPSSLDTTEGHSVNQIHSDTLPKSDITPKGLPVNDDPEAIDTNESQQMNNDKHTFKFPRTNQQKPNQKHSDGNITPTDDFVSSQDEMMDVSLSDFDDKDDIRLIMYNGGDIESPWTPMPATPYISYSQEDDTQEEESLPEEDRVSSSVSEGLEIIPDQEKTLILDQEKDMSKDQESDSSSHVVQLEQKPNILAALSDGRRSSSDLNGQIQTENIVYNISSSNELKAQLSEKNSSLVIPEVPVTIKVEPVEDSCVMDATKLTPKSHTEQIRQAGMTRSSSVDQLMAQSRELSKPSILRSQSVGGESNVSLSASHRRPSISENPSPSDAALTTPAPSDAALTTPAPSDVALTTTATETATSASESGTITANVDSYSAAEINSILNLGTLTPEQHDFLTQVTKFLEQLSVLGCSSMKVPLKHDKISTDNKKFTSFGYFSFKHLTDKSMIRCIECKECSDILSPREFIVHLCGSVRHMQFEMDKLLRTTFEFCISHVDSSVSDKCARALLIMIFKLERSIYRSCQESCQTALSPTAETSMPVSPLTAPSSTKNLSAPETPSSPMTVEKEQPSFGGASSLVNFLTPDPPPTTTQSTSSAPSTPQGNSLPTIHAIDETISASLALGEYLSNIQGVGGTQPRKGIDGAVVTTALSQGTGQHSSTTQVSGQPLPHDGPKSVAPSSVGIGQPLTAPTNSYRSPEMEQMLQCMHQSSSLKRNSRQSFTNVDNLLPGSTLPRARRLSKNGMEDQRSQYGQSRVENPETFSQVSFPESRVYKPSADQTYQGSGARDRTRRGHQLEALILPETGIPSQSWPGSNVMPSTCSRTSFYQGGQLSSMSSVHSRTLENVNPENLHASNPFQTGSYSAGQMPNHSSGRYQANNTSARLTTGEPQGISRHAGYMRPQLNNGPNTSTIPFGPSGNFGSFNRMGAQTSIPFQGSVNNMGSHGILGPQCNNTTALPGNFSHTGTTGQFRNAVGPHGIVGPQNTLPPNMLGPQCSNISGPQSTLGPNSSLPQSMLGPQPSNTIGPQSTLDPHCTSSTTQRTSGVNSASGPQQPSSGAQSNEAINSSENHDRFSPSVQDRFWVSLGDKIQSEADAHQMFVMGQMMQRKAVEWFRDTLQQTRVTMEKMDKEHKEEIRKRKESEEQVKNRFIMFKSLVENLKTDFTCQAGVLWTDLRTDIYQVLRVRTDVYLVSCGVIRGQIFTWCNVETSEDIFIWCPVETSADRYLPGDLWRHPRTDVYLVTCGDIRGQILTWCPVETSEDIFIWCPLETSEDRYLPGVMWRHLRTDIYLV</sequence>
<feature type="region of interest" description="Disordered" evidence="1">
    <location>
        <begin position="210"/>
        <end position="297"/>
    </location>
</feature>
<feature type="compositionally biased region" description="Polar residues" evidence="1">
    <location>
        <begin position="941"/>
        <end position="953"/>
    </location>
</feature>
<comment type="caution">
    <text evidence="2">The sequence shown here is derived from an EMBL/GenBank/DDBJ whole genome shotgun (WGS) entry which is preliminary data.</text>
</comment>
<feature type="compositionally biased region" description="Acidic residues" evidence="1">
    <location>
        <begin position="1326"/>
        <end position="1337"/>
    </location>
</feature>
<dbReference type="EMBL" id="NEDP02002059">
    <property type="protein sequence ID" value="OWF51826.1"/>
    <property type="molecule type" value="Genomic_DNA"/>
</dbReference>
<name>A0A210QSW6_MIZYE</name>
<feature type="compositionally biased region" description="Polar residues" evidence="1">
    <location>
        <begin position="1901"/>
        <end position="1919"/>
    </location>
</feature>
<feature type="compositionally biased region" description="Basic and acidic residues" evidence="1">
    <location>
        <begin position="160"/>
        <end position="169"/>
    </location>
</feature>
<feature type="compositionally biased region" description="Polar residues" evidence="1">
    <location>
        <begin position="1188"/>
        <end position="1216"/>
    </location>
</feature>
<feature type="compositionally biased region" description="Basic and acidic residues" evidence="1">
    <location>
        <begin position="1030"/>
        <end position="1041"/>
    </location>
</feature>
<feature type="region of interest" description="Disordered" evidence="1">
    <location>
        <begin position="1729"/>
        <end position="1802"/>
    </location>
</feature>
<feature type="compositionally biased region" description="Polar residues" evidence="1">
    <location>
        <begin position="1729"/>
        <end position="1758"/>
    </location>
</feature>
<feature type="compositionally biased region" description="Low complexity" evidence="1">
    <location>
        <begin position="2241"/>
        <end position="2254"/>
    </location>
</feature>
<feature type="compositionally biased region" description="Polar residues" evidence="1">
    <location>
        <begin position="1270"/>
        <end position="1279"/>
    </location>
</feature>
<feature type="compositionally biased region" description="Basic and acidic residues" evidence="1">
    <location>
        <begin position="221"/>
        <end position="235"/>
    </location>
</feature>
<feature type="compositionally biased region" description="Polar residues" evidence="1">
    <location>
        <begin position="1847"/>
        <end position="1860"/>
    </location>
</feature>
<reference evidence="2 3" key="1">
    <citation type="journal article" date="2017" name="Nat. Ecol. Evol.">
        <title>Scallop genome provides insights into evolution of bilaterian karyotype and development.</title>
        <authorList>
            <person name="Wang S."/>
            <person name="Zhang J."/>
            <person name="Jiao W."/>
            <person name="Li J."/>
            <person name="Xun X."/>
            <person name="Sun Y."/>
            <person name="Guo X."/>
            <person name="Huan P."/>
            <person name="Dong B."/>
            <person name="Zhang L."/>
            <person name="Hu X."/>
            <person name="Sun X."/>
            <person name="Wang J."/>
            <person name="Zhao C."/>
            <person name="Wang Y."/>
            <person name="Wang D."/>
            <person name="Huang X."/>
            <person name="Wang R."/>
            <person name="Lv J."/>
            <person name="Li Y."/>
            <person name="Zhang Z."/>
            <person name="Liu B."/>
            <person name="Lu W."/>
            <person name="Hui Y."/>
            <person name="Liang J."/>
            <person name="Zhou Z."/>
            <person name="Hou R."/>
            <person name="Li X."/>
            <person name="Liu Y."/>
            <person name="Li H."/>
            <person name="Ning X."/>
            <person name="Lin Y."/>
            <person name="Zhao L."/>
            <person name="Xing Q."/>
            <person name="Dou J."/>
            <person name="Li Y."/>
            <person name="Mao J."/>
            <person name="Guo H."/>
            <person name="Dou H."/>
            <person name="Li T."/>
            <person name="Mu C."/>
            <person name="Jiang W."/>
            <person name="Fu Q."/>
            <person name="Fu X."/>
            <person name="Miao Y."/>
            <person name="Liu J."/>
            <person name="Yu Q."/>
            <person name="Li R."/>
            <person name="Liao H."/>
            <person name="Li X."/>
            <person name="Kong Y."/>
            <person name="Jiang Z."/>
            <person name="Chourrout D."/>
            <person name="Li R."/>
            <person name="Bao Z."/>
        </authorList>
    </citation>
    <scope>NUCLEOTIDE SEQUENCE [LARGE SCALE GENOMIC DNA]</scope>
    <source>
        <strain evidence="2 3">PY_sf001</strain>
    </source>
</reference>
<feature type="region of interest" description="Disordered" evidence="1">
    <location>
        <begin position="975"/>
        <end position="1006"/>
    </location>
</feature>
<feature type="region of interest" description="Disordered" evidence="1">
    <location>
        <begin position="1313"/>
        <end position="1358"/>
    </location>
</feature>
<feature type="region of interest" description="Disordered" evidence="1">
    <location>
        <begin position="1018"/>
        <end position="1049"/>
    </location>
</feature>
<accession>A0A210QSW6</accession>
<feature type="compositionally biased region" description="Polar residues" evidence="1">
    <location>
        <begin position="2213"/>
        <end position="2240"/>
    </location>
</feature>
<feature type="compositionally biased region" description="Polar residues" evidence="1">
    <location>
        <begin position="1129"/>
        <end position="1138"/>
    </location>
</feature>
<evidence type="ECO:0000313" key="3">
    <source>
        <dbReference type="Proteomes" id="UP000242188"/>
    </source>
</evidence>
<proteinExistence type="predicted"/>
<feature type="compositionally biased region" description="Low complexity" evidence="1">
    <location>
        <begin position="1785"/>
        <end position="1796"/>
    </location>
</feature>
<feature type="region of interest" description="Disordered" evidence="1">
    <location>
        <begin position="78"/>
        <end position="100"/>
    </location>
</feature>
<feature type="region of interest" description="Disordered" evidence="1">
    <location>
        <begin position="1073"/>
        <end position="1279"/>
    </location>
</feature>
<feature type="compositionally biased region" description="Polar residues" evidence="1">
    <location>
        <begin position="433"/>
        <end position="445"/>
    </location>
</feature>
<feature type="compositionally biased region" description="Polar residues" evidence="1">
    <location>
        <begin position="542"/>
        <end position="558"/>
    </location>
</feature>
<feature type="region of interest" description="Disordered" evidence="1">
    <location>
        <begin position="880"/>
        <end position="953"/>
    </location>
</feature>
<feature type="compositionally biased region" description="Polar residues" evidence="1">
    <location>
        <begin position="799"/>
        <end position="809"/>
    </location>
</feature>
<evidence type="ECO:0000256" key="1">
    <source>
        <dbReference type="SAM" id="MobiDB-lite"/>
    </source>
</evidence>
<feature type="region of interest" description="Disordered" evidence="1">
    <location>
        <begin position="1847"/>
        <end position="1985"/>
    </location>
</feature>
<dbReference type="STRING" id="6573.A0A210QSW6"/>
<feature type="region of interest" description="Disordered" evidence="1">
    <location>
        <begin position="1456"/>
        <end position="1541"/>
    </location>
</feature>
<evidence type="ECO:0000313" key="2">
    <source>
        <dbReference type="EMBL" id="OWF51826.1"/>
    </source>
</evidence>
<dbReference type="Proteomes" id="UP000242188">
    <property type="component" value="Unassembled WGS sequence"/>
</dbReference>
<feature type="compositionally biased region" description="Polar residues" evidence="1">
    <location>
        <begin position="2188"/>
        <end position="2207"/>
    </location>
</feature>
<feature type="compositionally biased region" description="Polar residues" evidence="1">
    <location>
        <begin position="1472"/>
        <end position="1483"/>
    </location>
</feature>
<organism evidence="2 3">
    <name type="scientific">Mizuhopecten yessoensis</name>
    <name type="common">Japanese scallop</name>
    <name type="synonym">Patinopecten yessoensis</name>
    <dbReference type="NCBI Taxonomy" id="6573"/>
    <lineage>
        <taxon>Eukaryota</taxon>
        <taxon>Metazoa</taxon>
        <taxon>Spiralia</taxon>
        <taxon>Lophotrochozoa</taxon>
        <taxon>Mollusca</taxon>
        <taxon>Bivalvia</taxon>
        <taxon>Autobranchia</taxon>
        <taxon>Pteriomorphia</taxon>
        <taxon>Pectinida</taxon>
        <taxon>Pectinoidea</taxon>
        <taxon>Pectinidae</taxon>
        <taxon>Mizuhopecten</taxon>
    </lineage>
</organism>
<feature type="compositionally biased region" description="Polar residues" evidence="1">
    <location>
        <begin position="492"/>
        <end position="509"/>
    </location>
</feature>
<keyword evidence="3" id="KW-1185">Reference proteome</keyword>
<feature type="compositionally biased region" description="Basic and acidic residues" evidence="1">
    <location>
        <begin position="243"/>
        <end position="268"/>
    </location>
</feature>
<feature type="compositionally biased region" description="Basic and acidic residues" evidence="1">
    <location>
        <begin position="577"/>
        <end position="599"/>
    </location>
</feature>
<feature type="region of interest" description="Disordered" evidence="1">
    <location>
        <begin position="1"/>
        <end position="40"/>
    </location>
</feature>
<dbReference type="OrthoDB" id="10610971at2759"/>
<protein>
    <submittedName>
        <fullName evidence="2">Uncharacterized protein</fullName>
    </submittedName>
</protein>
<feature type="compositionally biased region" description="Basic and acidic residues" evidence="1">
    <location>
        <begin position="637"/>
        <end position="678"/>
    </location>
</feature>
<feature type="compositionally biased region" description="Basic residues" evidence="1">
    <location>
        <begin position="482"/>
        <end position="491"/>
    </location>
</feature>
<feature type="compositionally biased region" description="Polar residues" evidence="1">
    <location>
        <begin position="601"/>
        <end position="610"/>
    </location>
</feature>
<feature type="region of interest" description="Disordered" evidence="1">
    <location>
        <begin position="2157"/>
        <end position="2269"/>
    </location>
</feature>
<feature type="compositionally biased region" description="Polar residues" evidence="1">
    <location>
        <begin position="880"/>
        <end position="899"/>
    </location>
</feature>
<feature type="compositionally biased region" description="Polar residues" evidence="1">
    <location>
        <begin position="87"/>
        <end position="96"/>
    </location>
</feature>
<feature type="compositionally biased region" description="Low complexity" evidence="1">
    <location>
        <begin position="922"/>
        <end position="940"/>
    </location>
</feature>
<feature type="compositionally biased region" description="Polar residues" evidence="1">
    <location>
        <begin position="1943"/>
        <end position="1961"/>
    </location>
</feature>
<feature type="compositionally biased region" description="Basic and acidic residues" evidence="1">
    <location>
        <begin position="1148"/>
        <end position="1170"/>
    </location>
</feature>
<feature type="compositionally biased region" description="Basic and acidic residues" evidence="1">
    <location>
        <begin position="276"/>
        <end position="286"/>
    </location>
</feature>